<protein>
    <submittedName>
        <fullName evidence="7">PAS domain S-box-containing protein</fullName>
    </submittedName>
</protein>
<dbReference type="GO" id="GO:0000155">
    <property type="term" value="F:phosphorelay sensor kinase activity"/>
    <property type="evidence" value="ECO:0007669"/>
    <property type="project" value="InterPro"/>
</dbReference>
<dbReference type="SUPFAM" id="SSF55874">
    <property type="entry name" value="ATPase domain of HSP90 chaperone/DNA topoisomerase II/histidine kinase"/>
    <property type="match status" value="1"/>
</dbReference>
<dbReference type="InParanoid" id="A0A2S8SQ35"/>
<dbReference type="Pfam" id="PF07730">
    <property type="entry name" value="HisKA_3"/>
    <property type="match status" value="1"/>
</dbReference>
<feature type="domain" description="PAC" evidence="6">
    <location>
        <begin position="85"/>
        <end position="141"/>
    </location>
</feature>
<evidence type="ECO:0000259" key="5">
    <source>
        <dbReference type="PROSITE" id="PS50112"/>
    </source>
</evidence>
<comment type="caution">
    <text evidence="7">The sequence shown here is derived from an EMBL/GenBank/DDBJ whole genome shotgun (WGS) entry which is preliminary data.</text>
</comment>
<keyword evidence="3" id="KW-0902">Two-component regulatory system</keyword>
<proteinExistence type="predicted"/>
<dbReference type="CDD" id="cd00130">
    <property type="entry name" value="PAS"/>
    <property type="match status" value="1"/>
</dbReference>
<dbReference type="Gene3D" id="1.20.5.1930">
    <property type="match status" value="1"/>
</dbReference>
<keyword evidence="1" id="KW-0808">Transferase</keyword>
<dbReference type="SMART" id="SM00091">
    <property type="entry name" value="PAS"/>
    <property type="match status" value="1"/>
</dbReference>
<dbReference type="Pfam" id="PF02518">
    <property type="entry name" value="HATPase_c"/>
    <property type="match status" value="1"/>
</dbReference>
<dbReference type="EMBL" id="NIGF01000018">
    <property type="protein sequence ID" value="PQV62912.1"/>
    <property type="molecule type" value="Genomic_DNA"/>
</dbReference>
<evidence type="ECO:0000259" key="6">
    <source>
        <dbReference type="PROSITE" id="PS50113"/>
    </source>
</evidence>
<sequence>MTTHRQTERNDNQNALLAEAFRHLSSGLVITDPRQSDNPLIYVNSGFSQLTGFDALEALGRNCRFLQGPETSEEVVLAMREAIEKKVPFRGLVQNYRKDGTPFCNALIITPMFDEIGEVAHYVGTLNDVSTSREQLRALAAHATRAREAERTSIAREIHDELGQALTALKMDLAWMDKRLLQCFAPFQTPEATDSSQELHERARAMISLTENTIGTVRRIATQLRPALLDDLGLEAAAEWQVKDFAARTGIVCDFKSTLGERELAPAIATAGFRILQEALTNVARHAEATRVRVRLGRKNDELRLEVRDNGQGIQPQRLVNVRSLGLLGMRERALGLGGSVEIGPAKPKGTGVTARIPLQQLPQEENA</sequence>
<dbReference type="GO" id="GO:0016020">
    <property type="term" value="C:membrane"/>
    <property type="evidence" value="ECO:0007669"/>
    <property type="project" value="InterPro"/>
</dbReference>
<evidence type="ECO:0000256" key="1">
    <source>
        <dbReference type="ARBA" id="ARBA00022679"/>
    </source>
</evidence>
<dbReference type="RefSeq" id="WP_106380907.1">
    <property type="nucleotide sequence ID" value="NZ_NIGF01000018.1"/>
</dbReference>
<feature type="domain" description="PAS" evidence="5">
    <location>
        <begin position="13"/>
        <end position="86"/>
    </location>
</feature>
<accession>A0A2S8SQ35</accession>
<dbReference type="InterPro" id="IPR003594">
    <property type="entry name" value="HATPase_dom"/>
</dbReference>
<dbReference type="Gene3D" id="3.30.450.20">
    <property type="entry name" value="PAS domain"/>
    <property type="match status" value="1"/>
</dbReference>
<gene>
    <name evidence="7" type="ORF">B1R32_1189</name>
</gene>
<dbReference type="PROSITE" id="PS50113">
    <property type="entry name" value="PAC"/>
    <property type="match status" value="1"/>
</dbReference>
<dbReference type="GO" id="GO:0046983">
    <property type="term" value="F:protein dimerization activity"/>
    <property type="evidence" value="ECO:0007669"/>
    <property type="project" value="InterPro"/>
</dbReference>
<dbReference type="Gene3D" id="3.30.565.10">
    <property type="entry name" value="Histidine kinase-like ATPase, C-terminal domain"/>
    <property type="match status" value="1"/>
</dbReference>
<name>A0A2S8SQ35_9BACT</name>
<dbReference type="PROSITE" id="PS50109">
    <property type="entry name" value="HIS_KIN"/>
    <property type="match status" value="1"/>
</dbReference>
<organism evidence="7 8">
    <name type="scientific">Abditibacterium utsteinense</name>
    <dbReference type="NCBI Taxonomy" id="1960156"/>
    <lineage>
        <taxon>Bacteria</taxon>
        <taxon>Pseudomonadati</taxon>
        <taxon>Abditibacteriota</taxon>
        <taxon>Abditibacteriia</taxon>
        <taxon>Abditibacteriales</taxon>
        <taxon>Abditibacteriaceae</taxon>
        <taxon>Abditibacterium</taxon>
    </lineage>
</organism>
<evidence type="ECO:0000256" key="3">
    <source>
        <dbReference type="ARBA" id="ARBA00023012"/>
    </source>
</evidence>
<evidence type="ECO:0000256" key="2">
    <source>
        <dbReference type="ARBA" id="ARBA00022777"/>
    </source>
</evidence>
<dbReference type="AlphaFoldDB" id="A0A2S8SQ35"/>
<reference evidence="7 8" key="1">
    <citation type="journal article" date="2018" name="Syst. Appl. Microbiol.">
        <title>Abditibacterium utsteinense sp. nov., the first cultivated member of candidate phylum FBP, isolated from ice-free Antarctic soil samples.</title>
        <authorList>
            <person name="Tahon G."/>
            <person name="Tytgat B."/>
            <person name="Lebbe L."/>
            <person name="Carlier A."/>
            <person name="Willems A."/>
        </authorList>
    </citation>
    <scope>NUCLEOTIDE SEQUENCE [LARGE SCALE GENOMIC DNA]</scope>
    <source>
        <strain evidence="7 8">LMG 29911</strain>
    </source>
</reference>
<dbReference type="InterPro" id="IPR036890">
    <property type="entry name" value="HATPase_C_sf"/>
</dbReference>
<dbReference type="NCBIfam" id="TIGR00229">
    <property type="entry name" value="sensory_box"/>
    <property type="match status" value="1"/>
</dbReference>
<evidence type="ECO:0000313" key="7">
    <source>
        <dbReference type="EMBL" id="PQV62912.1"/>
    </source>
</evidence>
<dbReference type="InterPro" id="IPR035965">
    <property type="entry name" value="PAS-like_dom_sf"/>
</dbReference>
<dbReference type="InterPro" id="IPR005467">
    <property type="entry name" value="His_kinase_dom"/>
</dbReference>
<dbReference type="CDD" id="cd16917">
    <property type="entry name" value="HATPase_UhpB-NarQ-NarX-like"/>
    <property type="match status" value="1"/>
</dbReference>
<dbReference type="InterPro" id="IPR050482">
    <property type="entry name" value="Sensor_HK_TwoCompSys"/>
</dbReference>
<feature type="domain" description="Histidine kinase" evidence="4">
    <location>
        <begin position="274"/>
        <end position="361"/>
    </location>
</feature>
<dbReference type="FunCoup" id="A0A2S8SQ35">
    <property type="interactions" value="32"/>
</dbReference>
<keyword evidence="8" id="KW-1185">Reference proteome</keyword>
<dbReference type="InterPro" id="IPR011712">
    <property type="entry name" value="Sig_transdc_His_kin_sub3_dim/P"/>
</dbReference>
<dbReference type="InterPro" id="IPR000700">
    <property type="entry name" value="PAS-assoc_C"/>
</dbReference>
<dbReference type="PANTHER" id="PTHR24421:SF59">
    <property type="entry name" value="OXYGEN SENSOR HISTIDINE KINASE NREB"/>
    <property type="match status" value="1"/>
</dbReference>
<keyword evidence="2" id="KW-0418">Kinase</keyword>
<evidence type="ECO:0000313" key="8">
    <source>
        <dbReference type="Proteomes" id="UP000237684"/>
    </source>
</evidence>
<dbReference type="OrthoDB" id="9778496at2"/>
<dbReference type="SMART" id="SM00387">
    <property type="entry name" value="HATPase_c"/>
    <property type="match status" value="1"/>
</dbReference>
<dbReference type="InterPro" id="IPR000014">
    <property type="entry name" value="PAS"/>
</dbReference>
<dbReference type="PROSITE" id="PS50112">
    <property type="entry name" value="PAS"/>
    <property type="match status" value="1"/>
</dbReference>
<dbReference type="SUPFAM" id="SSF55785">
    <property type="entry name" value="PYP-like sensor domain (PAS domain)"/>
    <property type="match status" value="1"/>
</dbReference>
<dbReference type="PANTHER" id="PTHR24421">
    <property type="entry name" value="NITRATE/NITRITE SENSOR PROTEIN NARX-RELATED"/>
    <property type="match status" value="1"/>
</dbReference>
<evidence type="ECO:0000259" key="4">
    <source>
        <dbReference type="PROSITE" id="PS50109"/>
    </source>
</evidence>
<dbReference type="Pfam" id="PF13426">
    <property type="entry name" value="PAS_9"/>
    <property type="match status" value="1"/>
</dbReference>
<dbReference type="Proteomes" id="UP000237684">
    <property type="component" value="Unassembled WGS sequence"/>
</dbReference>